<reference evidence="2 3" key="1">
    <citation type="submission" date="2015-07" db="EMBL/GenBank/DDBJ databases">
        <title>The genome of Melipona quadrifasciata.</title>
        <authorList>
            <person name="Pan H."/>
            <person name="Kapheim K."/>
        </authorList>
    </citation>
    <scope>NUCLEOTIDE SEQUENCE [LARGE SCALE GENOMIC DNA]</scope>
    <source>
        <strain evidence="2">0111107301</strain>
        <tissue evidence="2">Whole body</tissue>
    </source>
</reference>
<evidence type="ECO:0000256" key="1">
    <source>
        <dbReference type="SAM" id="SignalP"/>
    </source>
</evidence>
<organism evidence="2 3">
    <name type="scientific">Melipona quadrifasciata</name>
    <dbReference type="NCBI Taxonomy" id="166423"/>
    <lineage>
        <taxon>Eukaryota</taxon>
        <taxon>Metazoa</taxon>
        <taxon>Ecdysozoa</taxon>
        <taxon>Arthropoda</taxon>
        <taxon>Hexapoda</taxon>
        <taxon>Insecta</taxon>
        <taxon>Pterygota</taxon>
        <taxon>Neoptera</taxon>
        <taxon>Endopterygota</taxon>
        <taxon>Hymenoptera</taxon>
        <taxon>Apocrita</taxon>
        <taxon>Aculeata</taxon>
        <taxon>Apoidea</taxon>
        <taxon>Anthophila</taxon>
        <taxon>Apidae</taxon>
        <taxon>Melipona</taxon>
    </lineage>
</organism>
<dbReference type="EMBL" id="KQ435711">
    <property type="protein sequence ID" value="KOX79575.1"/>
    <property type="molecule type" value="Genomic_DNA"/>
</dbReference>
<feature type="signal peptide" evidence="1">
    <location>
        <begin position="1"/>
        <end position="18"/>
    </location>
</feature>
<evidence type="ECO:0000313" key="2">
    <source>
        <dbReference type="EMBL" id="KOX79575.1"/>
    </source>
</evidence>
<gene>
    <name evidence="2" type="ORF">WN51_02841</name>
</gene>
<accession>A0A0M9A8S9</accession>
<keyword evidence="1" id="KW-0732">Signal</keyword>
<proteinExistence type="predicted"/>
<sequence>MRFQHNMFMFKRLACCLAVNKLSLVEQPTDGRGEIKTFNPTGHFRILSHQILYFQREEVQILLPFFSELGKTQKYFNLIVSIQNLDSLDKKIPKKLWKITITRLENKMKIFDRSGLSTVLRQLCRACSGWRPAPDAMEIIRTNFNGSCGNCLWVMSQKLSRQGCWLTGVTYRAGPIKFDCIGNRINNEEEAENFLSNQIAKDQSSSGEREKCVSLIFLKILSLLLIIATFPDATHSRVMPWGTIGLYEGVAHAMRAHYMVQWEYELVR</sequence>
<dbReference type="AlphaFoldDB" id="A0A0M9A8S9"/>
<evidence type="ECO:0000313" key="3">
    <source>
        <dbReference type="Proteomes" id="UP000053105"/>
    </source>
</evidence>
<dbReference type="Proteomes" id="UP000053105">
    <property type="component" value="Unassembled WGS sequence"/>
</dbReference>
<feature type="chain" id="PRO_5005831004" evidence="1">
    <location>
        <begin position="19"/>
        <end position="268"/>
    </location>
</feature>
<name>A0A0M9A8S9_9HYME</name>
<keyword evidence="3" id="KW-1185">Reference proteome</keyword>
<protein>
    <submittedName>
        <fullName evidence="2">Uncharacterized protein</fullName>
    </submittedName>
</protein>